<dbReference type="AlphaFoldDB" id="A0A069PK08"/>
<sequence>MSEKKRRSAEAKALERVASAAREVQAASRALEVHFADEGGHRPSTLELARFAAAMQELKNAREAFDALLAERR</sequence>
<evidence type="ECO:0000313" key="1">
    <source>
        <dbReference type="EMBL" id="KDR40269.1"/>
    </source>
</evidence>
<dbReference type="Proteomes" id="UP000027466">
    <property type="component" value="Unassembled WGS sequence"/>
</dbReference>
<organism evidence="1 2">
    <name type="scientific">Caballeronia glathei</name>
    <dbReference type="NCBI Taxonomy" id="60547"/>
    <lineage>
        <taxon>Bacteria</taxon>
        <taxon>Pseudomonadati</taxon>
        <taxon>Pseudomonadota</taxon>
        <taxon>Betaproteobacteria</taxon>
        <taxon>Burkholderiales</taxon>
        <taxon>Burkholderiaceae</taxon>
        <taxon>Caballeronia</taxon>
    </lineage>
</organism>
<dbReference type="RefSeq" id="WP_035927861.1">
    <property type="nucleotide sequence ID" value="NZ_CADFFX010000007.1"/>
</dbReference>
<protein>
    <submittedName>
        <fullName evidence="1">Uncharacterized protein</fullName>
    </submittedName>
</protein>
<dbReference type="EMBL" id="JFHC01000043">
    <property type="protein sequence ID" value="KDR40269.1"/>
    <property type="molecule type" value="Genomic_DNA"/>
</dbReference>
<comment type="caution">
    <text evidence="1">The sequence shown here is derived from an EMBL/GenBank/DDBJ whole genome shotgun (WGS) entry which is preliminary data.</text>
</comment>
<proteinExistence type="predicted"/>
<accession>A0A069PK08</accession>
<name>A0A069PK08_9BURK</name>
<gene>
    <name evidence="1" type="ORF">BG61_26570</name>
</gene>
<evidence type="ECO:0000313" key="2">
    <source>
        <dbReference type="Proteomes" id="UP000027466"/>
    </source>
</evidence>
<reference evidence="1 2" key="1">
    <citation type="submission" date="2014-03" db="EMBL/GenBank/DDBJ databases">
        <title>Draft Genome Sequences of Four Burkholderia Strains.</title>
        <authorList>
            <person name="Liu X.Y."/>
            <person name="Li C.X."/>
            <person name="Xu J.H."/>
        </authorList>
    </citation>
    <scope>NUCLEOTIDE SEQUENCE [LARGE SCALE GENOMIC DNA]</scope>
    <source>
        <strain evidence="1 2">DSM 50014</strain>
    </source>
</reference>
<keyword evidence="2" id="KW-1185">Reference proteome</keyword>